<feature type="domain" description="Helicase ATP-binding" evidence="6">
    <location>
        <begin position="541"/>
        <end position="850"/>
    </location>
</feature>
<feature type="region of interest" description="Disordered" evidence="5">
    <location>
        <begin position="1202"/>
        <end position="1225"/>
    </location>
</feature>
<dbReference type="GO" id="GO:0004386">
    <property type="term" value="F:helicase activity"/>
    <property type="evidence" value="ECO:0007669"/>
    <property type="project" value="UniProtKB-KW"/>
</dbReference>
<feature type="compositionally biased region" description="Acidic residues" evidence="5">
    <location>
        <begin position="269"/>
        <end position="289"/>
    </location>
</feature>
<dbReference type="InParanoid" id="A0A0G4GR81"/>
<dbReference type="InterPro" id="IPR000330">
    <property type="entry name" value="SNF2_N"/>
</dbReference>
<dbReference type="CDD" id="cd18793">
    <property type="entry name" value="SF2_C_SNF"/>
    <property type="match status" value="1"/>
</dbReference>
<dbReference type="Gene3D" id="3.40.50.300">
    <property type="entry name" value="P-loop containing nucleotide triphosphate hydrolases"/>
    <property type="match status" value="1"/>
</dbReference>
<dbReference type="STRING" id="1169540.A0A0G4GR81"/>
<dbReference type="InterPro" id="IPR001650">
    <property type="entry name" value="Helicase_C-like"/>
</dbReference>
<dbReference type="PANTHER" id="PTHR45626">
    <property type="entry name" value="TRANSCRIPTION TERMINATION FACTOR 2-RELATED"/>
    <property type="match status" value="1"/>
</dbReference>
<dbReference type="AlphaFoldDB" id="A0A0G4GR81"/>
<gene>
    <name evidence="7" type="ORF">Vbra_18431</name>
</gene>
<dbReference type="VEuPathDB" id="CryptoDB:Vbra_18431"/>
<feature type="compositionally biased region" description="Basic and acidic residues" evidence="5">
    <location>
        <begin position="399"/>
        <end position="409"/>
    </location>
</feature>
<dbReference type="Pfam" id="PF00176">
    <property type="entry name" value="SNF2-rel_dom"/>
    <property type="match status" value="2"/>
</dbReference>
<feature type="region of interest" description="Disordered" evidence="5">
    <location>
        <begin position="302"/>
        <end position="461"/>
    </location>
</feature>
<feature type="compositionally biased region" description="Basic residues" evidence="5">
    <location>
        <begin position="725"/>
        <end position="736"/>
    </location>
</feature>
<dbReference type="InterPro" id="IPR049730">
    <property type="entry name" value="SNF2/RAD54-like_C"/>
</dbReference>
<dbReference type="InterPro" id="IPR014001">
    <property type="entry name" value="Helicase_ATP-bd"/>
</dbReference>
<dbReference type="SMART" id="SM00490">
    <property type="entry name" value="HELICc"/>
    <property type="match status" value="1"/>
</dbReference>
<proteinExistence type="predicted"/>
<dbReference type="OrthoDB" id="428686at2759"/>
<dbReference type="PANTHER" id="PTHR45626:SF17">
    <property type="entry name" value="HELICASE-LIKE TRANSCRIPTION FACTOR"/>
    <property type="match status" value="1"/>
</dbReference>
<dbReference type="InterPro" id="IPR027417">
    <property type="entry name" value="P-loop_NTPase"/>
</dbReference>
<dbReference type="Pfam" id="PF00271">
    <property type="entry name" value="Helicase_C"/>
    <property type="match status" value="1"/>
</dbReference>
<dbReference type="Gene3D" id="3.40.50.10810">
    <property type="entry name" value="Tandem AAA-ATPase domain"/>
    <property type="match status" value="2"/>
</dbReference>
<feature type="compositionally biased region" description="Acidic residues" evidence="5">
    <location>
        <begin position="741"/>
        <end position="757"/>
    </location>
</feature>
<feature type="compositionally biased region" description="Acidic residues" evidence="5">
    <location>
        <begin position="381"/>
        <end position="398"/>
    </location>
</feature>
<reference evidence="7 8" key="1">
    <citation type="submission" date="2014-11" db="EMBL/GenBank/DDBJ databases">
        <authorList>
            <person name="Zhu J."/>
            <person name="Qi W."/>
            <person name="Song R."/>
        </authorList>
    </citation>
    <scope>NUCLEOTIDE SEQUENCE [LARGE SCALE GENOMIC DNA]</scope>
</reference>
<feature type="compositionally biased region" description="Low complexity" evidence="5">
    <location>
        <begin position="689"/>
        <end position="701"/>
    </location>
</feature>
<evidence type="ECO:0000256" key="3">
    <source>
        <dbReference type="ARBA" id="ARBA00022806"/>
    </source>
</evidence>
<sequence length="1225" mass="133454">MSDAKELDQLLTPGPYEQLYHRCEIDALIRKWTSHAGRTPGDGQRTPPSPSQHLYLPPTPGPASANANEPVRTTTHRSVLPISAVFLAEELLRQVLQGYEDVPFDEVRKMAEELGGCGGAAEEPVRRTARMVFDDSLDERDLMPPSQHDDDVDQPPGDAVDRHEEGGGDVGDEADELGGRAESLESVEPSYSDHPDHPGVEAAAGGGAPARQSVSPLPLSPSPSPSPCPPSPGAPLAISDEPFVPFTQLDSPVYGSPFGAGEAALQQDEVLDGFDVDDSDQIAYDDDPYSTERFRIVGELEAEARGDEIEEEEEEVHERSQAASGFSGVFNNAGVLDSEPLAFISPTPPNPDRSGGPPSFGAPAVPIPPLTPPESQHQQDDDCDELTEGEDNGDDDGQEAPREPAEDTPKFGGSAATPHSLTDVSDGEAEGGPRERPLLSKSRPVYQPLRMGARKSSAPRRKNLVQGFACLREGKPRRRREGLIDTWRDGEGETEHGDGRKGLRKKLFGYQEVALEWMIQREEAGVTYPSGPIDECRDSAHFYAHNIRGGVLADATGLGKTIVTIALIEQCQQPGPTLVVCPSNLVDQWVSEVRKFAPQLTVRSLKGPKKLRPGVTQLQRYDVIVASYNQIIAKDHDPPTDVPPLSKTPHPEYSADADSDDADRPHKPPPPVTPSRWTKKKTNKGKGGIPIPCSIAASPSPLTHSRKVKTFRRLRPASAVDRPHETKKKAKAVRKKPSSDSSDDIEECGSSDGDSEGASDAGGKGAAGKRRPFAAKPKGGRRGPPGVSVFHLMEWLRVVLDEAHLISNARSQRAKAACSLRSRYRWALTATPFIGCGDGCWSRGKKKRPTLLSARNGSTGSQVFCRVNRSVMAFLGFPQPTKGTPPCNEADMWQIVTLRRSKKEVAELMDDEVALPDMAYSVQLLDFAHPDEAQLYSHIEECALARHTTPQHQHQHSPTKDGTRLKHKKPQPPQPPYVTLNPLESLLRLRQACLHPSLVDQCREEDEKPPRVIRISTLALRRMLEEQRGQRKASGGVVETQGAGERVDVKSEGFVSSKVGALVGELERVWGEGSAVAREKVVVMSHFASFLKLLEKNLNKHFGLGGCGVCVRLDGSVTPIERQLRLHRLKRDSHISVCLLSTTANLQGINLQAAGRLYLCEPSLGADRLQQAIGRLVRIGQTRSVIPVVVFAMRGTVEERMMDEDPFGERQAQTASAADSDDDFR</sequence>
<name>A0A0G4GR81_VITBC</name>
<feature type="compositionally biased region" description="Basic residues" evidence="5">
    <location>
        <begin position="767"/>
        <end position="781"/>
    </location>
</feature>
<keyword evidence="4" id="KW-0067">ATP-binding</keyword>
<dbReference type="Proteomes" id="UP000041254">
    <property type="component" value="Unassembled WGS sequence"/>
</dbReference>
<dbReference type="InterPro" id="IPR038718">
    <property type="entry name" value="SNF2-like_sf"/>
</dbReference>
<dbReference type="EMBL" id="CDMY01000770">
    <property type="protein sequence ID" value="CEM33037.1"/>
    <property type="molecule type" value="Genomic_DNA"/>
</dbReference>
<evidence type="ECO:0000313" key="7">
    <source>
        <dbReference type="EMBL" id="CEM33037.1"/>
    </source>
</evidence>
<keyword evidence="1" id="KW-0547">Nucleotide-binding</keyword>
<feature type="region of interest" description="Disordered" evidence="5">
    <location>
        <begin position="634"/>
        <end position="786"/>
    </location>
</feature>
<keyword evidence="8" id="KW-1185">Reference proteome</keyword>
<feature type="compositionally biased region" description="Basic residues" evidence="5">
    <location>
        <begin position="704"/>
        <end position="715"/>
    </location>
</feature>
<dbReference type="GO" id="GO:0005524">
    <property type="term" value="F:ATP binding"/>
    <property type="evidence" value="ECO:0007669"/>
    <property type="project" value="UniProtKB-KW"/>
</dbReference>
<dbReference type="GO" id="GO:0016787">
    <property type="term" value="F:hydrolase activity"/>
    <property type="evidence" value="ECO:0007669"/>
    <property type="project" value="UniProtKB-KW"/>
</dbReference>
<feature type="region of interest" description="Disordered" evidence="5">
    <location>
        <begin position="947"/>
        <end position="978"/>
    </location>
</feature>
<evidence type="ECO:0000259" key="6">
    <source>
        <dbReference type="PROSITE" id="PS51192"/>
    </source>
</evidence>
<dbReference type="GO" id="GO:0005634">
    <property type="term" value="C:nucleus"/>
    <property type="evidence" value="ECO:0007669"/>
    <property type="project" value="TreeGrafter"/>
</dbReference>
<dbReference type="PROSITE" id="PS51192">
    <property type="entry name" value="HELICASE_ATP_BIND_1"/>
    <property type="match status" value="1"/>
</dbReference>
<dbReference type="GO" id="GO:0008094">
    <property type="term" value="F:ATP-dependent activity, acting on DNA"/>
    <property type="evidence" value="ECO:0007669"/>
    <property type="project" value="TreeGrafter"/>
</dbReference>
<dbReference type="SMART" id="SM00487">
    <property type="entry name" value="DEXDc"/>
    <property type="match status" value="1"/>
</dbReference>
<dbReference type="GO" id="GO:0006281">
    <property type="term" value="P:DNA repair"/>
    <property type="evidence" value="ECO:0007669"/>
    <property type="project" value="TreeGrafter"/>
</dbReference>
<evidence type="ECO:0000256" key="4">
    <source>
        <dbReference type="ARBA" id="ARBA00022840"/>
    </source>
</evidence>
<feature type="region of interest" description="Disordered" evidence="5">
    <location>
        <begin position="134"/>
        <end position="290"/>
    </location>
</feature>
<keyword evidence="3" id="KW-0347">Helicase</keyword>
<dbReference type="SUPFAM" id="SSF52540">
    <property type="entry name" value="P-loop containing nucleoside triphosphate hydrolases"/>
    <property type="match status" value="2"/>
</dbReference>
<accession>A0A0G4GR81</accession>
<evidence type="ECO:0000256" key="5">
    <source>
        <dbReference type="SAM" id="MobiDB-lite"/>
    </source>
</evidence>
<evidence type="ECO:0000313" key="8">
    <source>
        <dbReference type="Proteomes" id="UP000041254"/>
    </source>
</evidence>
<evidence type="ECO:0000256" key="2">
    <source>
        <dbReference type="ARBA" id="ARBA00022801"/>
    </source>
</evidence>
<feature type="region of interest" description="Disordered" evidence="5">
    <location>
        <begin position="34"/>
        <end position="69"/>
    </location>
</feature>
<evidence type="ECO:0000256" key="1">
    <source>
        <dbReference type="ARBA" id="ARBA00022741"/>
    </source>
</evidence>
<dbReference type="InterPro" id="IPR050628">
    <property type="entry name" value="SNF2_RAD54_helicase_TF"/>
</dbReference>
<keyword evidence="2" id="KW-0378">Hydrolase</keyword>
<protein>
    <recommendedName>
        <fullName evidence="6">Helicase ATP-binding domain-containing protein</fullName>
    </recommendedName>
</protein>
<organism evidence="7 8">
    <name type="scientific">Vitrella brassicaformis (strain CCMP3155)</name>
    <dbReference type="NCBI Taxonomy" id="1169540"/>
    <lineage>
        <taxon>Eukaryota</taxon>
        <taxon>Sar</taxon>
        <taxon>Alveolata</taxon>
        <taxon>Colpodellida</taxon>
        <taxon>Vitrellaceae</taxon>
        <taxon>Vitrella</taxon>
    </lineage>
</organism>
<feature type="compositionally biased region" description="Pro residues" evidence="5">
    <location>
        <begin position="218"/>
        <end position="233"/>
    </location>
</feature>